<accession>A0AAQ3T1K9</accession>
<dbReference type="AlphaFoldDB" id="A0AAQ3T1K9"/>
<dbReference type="PANTHER" id="PTHR33223:SF11">
    <property type="entry name" value="ELEMENT PROTEIN, PUTATIVE-RELATED"/>
    <property type="match status" value="1"/>
</dbReference>
<evidence type="ECO:0000313" key="3">
    <source>
        <dbReference type="Proteomes" id="UP001341281"/>
    </source>
</evidence>
<protein>
    <recommendedName>
        <fullName evidence="1">Retrotransposon gag domain-containing protein</fullName>
    </recommendedName>
</protein>
<proteinExistence type="predicted"/>
<dbReference type="PANTHER" id="PTHR33223">
    <property type="entry name" value="CCHC-TYPE DOMAIN-CONTAINING PROTEIN"/>
    <property type="match status" value="1"/>
</dbReference>
<evidence type="ECO:0000259" key="1">
    <source>
        <dbReference type="Pfam" id="PF03732"/>
    </source>
</evidence>
<dbReference type="EMBL" id="CP144747">
    <property type="protein sequence ID" value="WVZ64965.1"/>
    <property type="molecule type" value="Genomic_DNA"/>
</dbReference>
<feature type="domain" description="Retrotransposon gag" evidence="1">
    <location>
        <begin position="40"/>
        <end position="77"/>
    </location>
</feature>
<evidence type="ECO:0000313" key="2">
    <source>
        <dbReference type="EMBL" id="WVZ64965.1"/>
    </source>
</evidence>
<dbReference type="InterPro" id="IPR005162">
    <property type="entry name" value="Retrotrans_gag_dom"/>
</dbReference>
<keyword evidence="3" id="KW-1185">Reference proteome</keyword>
<reference evidence="2 3" key="1">
    <citation type="submission" date="2024-02" db="EMBL/GenBank/DDBJ databases">
        <title>High-quality chromosome-scale genome assembly of Pensacola bahiagrass (Paspalum notatum Flugge var. saurae).</title>
        <authorList>
            <person name="Vega J.M."/>
            <person name="Podio M."/>
            <person name="Orjuela J."/>
            <person name="Siena L.A."/>
            <person name="Pessino S.C."/>
            <person name="Combes M.C."/>
            <person name="Mariac C."/>
            <person name="Albertini E."/>
            <person name="Pupilli F."/>
            <person name="Ortiz J.P.A."/>
            <person name="Leblanc O."/>
        </authorList>
    </citation>
    <scope>NUCLEOTIDE SEQUENCE [LARGE SCALE GENOMIC DNA]</scope>
    <source>
        <strain evidence="2">R1</strain>
        <tissue evidence="2">Leaf</tissue>
    </source>
</reference>
<dbReference type="Proteomes" id="UP001341281">
    <property type="component" value="Chromosome 03"/>
</dbReference>
<sequence length="77" mass="9207">MVQNQPFSEKEDSNQHLKTFLQICNTFNIDRVTNDQIRARLFPFLLIGKAHRWLSTFSETTINNWQQLLQAFIAKYF</sequence>
<organism evidence="2 3">
    <name type="scientific">Paspalum notatum var. saurae</name>
    <dbReference type="NCBI Taxonomy" id="547442"/>
    <lineage>
        <taxon>Eukaryota</taxon>
        <taxon>Viridiplantae</taxon>
        <taxon>Streptophyta</taxon>
        <taxon>Embryophyta</taxon>
        <taxon>Tracheophyta</taxon>
        <taxon>Spermatophyta</taxon>
        <taxon>Magnoliopsida</taxon>
        <taxon>Liliopsida</taxon>
        <taxon>Poales</taxon>
        <taxon>Poaceae</taxon>
        <taxon>PACMAD clade</taxon>
        <taxon>Panicoideae</taxon>
        <taxon>Andropogonodae</taxon>
        <taxon>Paspaleae</taxon>
        <taxon>Paspalinae</taxon>
        <taxon>Paspalum</taxon>
    </lineage>
</organism>
<dbReference type="Pfam" id="PF03732">
    <property type="entry name" value="Retrotrans_gag"/>
    <property type="match status" value="1"/>
</dbReference>
<gene>
    <name evidence="2" type="ORF">U9M48_014407</name>
</gene>
<name>A0AAQ3T1K9_PASNO</name>